<dbReference type="Proteomes" id="UP000789390">
    <property type="component" value="Unassembled WGS sequence"/>
</dbReference>
<comment type="similarity">
    <text evidence="1">Belongs to the C19orf12 family.</text>
</comment>
<evidence type="ECO:0000256" key="1">
    <source>
        <dbReference type="ARBA" id="ARBA00029457"/>
    </source>
</evidence>
<dbReference type="OrthoDB" id="6362390at2759"/>
<evidence type="ECO:0000313" key="2">
    <source>
        <dbReference type="EMBL" id="CAH0109368.1"/>
    </source>
</evidence>
<organism evidence="2 3">
    <name type="scientific">Daphnia galeata</name>
    <dbReference type="NCBI Taxonomy" id="27404"/>
    <lineage>
        <taxon>Eukaryota</taxon>
        <taxon>Metazoa</taxon>
        <taxon>Ecdysozoa</taxon>
        <taxon>Arthropoda</taxon>
        <taxon>Crustacea</taxon>
        <taxon>Branchiopoda</taxon>
        <taxon>Diplostraca</taxon>
        <taxon>Cladocera</taxon>
        <taxon>Anomopoda</taxon>
        <taxon>Daphniidae</taxon>
        <taxon>Daphnia</taxon>
    </lineage>
</organism>
<proteinExistence type="inferred from homology"/>
<reference evidence="2" key="1">
    <citation type="submission" date="2021-11" db="EMBL/GenBank/DDBJ databases">
        <authorList>
            <person name="Schell T."/>
        </authorList>
    </citation>
    <scope>NUCLEOTIDE SEQUENCE</scope>
    <source>
        <strain evidence="2">M5</strain>
    </source>
</reference>
<accession>A0A8J2RRI6</accession>
<sequence>MEVLAIKLIEGLLEELTKTNAISVSIAGPLKDSATVAFPTFLGGLVGGPGGAVMGAMAGTGILGISKALGFGNYKPLMTALREDFTEQERNSLYERLWEKLKAFVVSPLNQAMAYSALTELSQTAAQNPEVMENIRNELKETLSKKNMVLC</sequence>
<keyword evidence="3" id="KW-1185">Reference proteome</keyword>
<dbReference type="PANTHER" id="PTHR31493">
    <property type="entry name" value="NAZO FAMILY MEMBER"/>
    <property type="match status" value="1"/>
</dbReference>
<protein>
    <submittedName>
        <fullName evidence="2">Uncharacterized protein</fullName>
    </submittedName>
</protein>
<evidence type="ECO:0000313" key="3">
    <source>
        <dbReference type="Proteomes" id="UP000789390"/>
    </source>
</evidence>
<dbReference type="EMBL" id="CAKKLH010000292">
    <property type="protein sequence ID" value="CAH0109368.1"/>
    <property type="molecule type" value="Genomic_DNA"/>
</dbReference>
<dbReference type="AlphaFoldDB" id="A0A8J2RRI6"/>
<name>A0A8J2RRI6_9CRUS</name>
<dbReference type="InterPro" id="IPR033369">
    <property type="entry name" value="C19orf12"/>
</dbReference>
<gene>
    <name evidence="2" type="ORF">DGAL_LOCUS12845</name>
</gene>
<comment type="caution">
    <text evidence="2">The sequence shown here is derived from an EMBL/GenBank/DDBJ whole genome shotgun (WGS) entry which is preliminary data.</text>
</comment>
<dbReference type="PANTHER" id="PTHR31493:SF1">
    <property type="entry name" value="PROTEIN C19ORF12"/>
    <property type="match status" value="1"/>
</dbReference>